<dbReference type="InterPro" id="IPR002469">
    <property type="entry name" value="Peptidase_S9B_N"/>
</dbReference>
<dbReference type="Proteomes" id="UP001596020">
    <property type="component" value="Unassembled WGS sequence"/>
</dbReference>
<accession>A0ABV9K7V3</accession>
<dbReference type="InterPro" id="IPR001375">
    <property type="entry name" value="Peptidase_S9_cat"/>
</dbReference>
<feature type="domain" description="Dipeptidylpeptidase IV N-terminal" evidence="3">
    <location>
        <begin position="122"/>
        <end position="453"/>
    </location>
</feature>
<dbReference type="Pfam" id="PF00326">
    <property type="entry name" value="Peptidase_S9"/>
    <property type="match status" value="1"/>
</dbReference>
<evidence type="ECO:0000313" key="4">
    <source>
        <dbReference type="EMBL" id="MFC4666267.1"/>
    </source>
</evidence>
<protein>
    <submittedName>
        <fullName evidence="4">DPP IV N-terminal domain-containing protein</fullName>
    </submittedName>
</protein>
<reference evidence="5" key="1">
    <citation type="journal article" date="2019" name="Int. J. Syst. Evol. Microbiol.">
        <title>The Global Catalogue of Microorganisms (GCM) 10K type strain sequencing project: providing services to taxonomists for standard genome sequencing and annotation.</title>
        <authorList>
            <consortium name="The Broad Institute Genomics Platform"/>
            <consortium name="The Broad Institute Genome Sequencing Center for Infectious Disease"/>
            <person name="Wu L."/>
            <person name="Ma J."/>
        </authorList>
    </citation>
    <scope>NUCLEOTIDE SEQUENCE [LARGE SCALE GENOMIC DNA]</scope>
    <source>
        <strain evidence="5">CGMCC 4.7357</strain>
    </source>
</reference>
<dbReference type="SUPFAM" id="SSF53474">
    <property type="entry name" value="alpha/beta-Hydrolases"/>
    <property type="match status" value="1"/>
</dbReference>
<feature type="signal peptide" evidence="1">
    <location>
        <begin position="1"/>
        <end position="23"/>
    </location>
</feature>
<dbReference type="SUPFAM" id="SSF82171">
    <property type="entry name" value="DPP6 N-terminal domain-like"/>
    <property type="match status" value="1"/>
</dbReference>
<dbReference type="PANTHER" id="PTHR11731">
    <property type="entry name" value="PROTEASE FAMILY S9B,C DIPEPTIDYL-PEPTIDASE IV-RELATED"/>
    <property type="match status" value="1"/>
</dbReference>
<evidence type="ECO:0000259" key="2">
    <source>
        <dbReference type="Pfam" id="PF00326"/>
    </source>
</evidence>
<evidence type="ECO:0000256" key="1">
    <source>
        <dbReference type="SAM" id="SignalP"/>
    </source>
</evidence>
<keyword evidence="1" id="KW-0732">Signal</keyword>
<sequence>MIHNSKAFLLGLLAVILPLSMSAQEDKHCRTYTLSELMPGNSDFYHSYPEYIPGLQWCGNSLMKYTAKGIELVSPQFKGSQNIFDSKGKTTISYDELKTALKEVGITDKISTPTVFTTPSKTFLKVSTEKAVYLYDVAQKKFVAAFGILPKDLSFIADNAEYAAVSRDFNIYILKASKPGEALNKPIQVTNDGNEALVYGDAVHQREFGIDHGIFFSPDGKKVAFYRMDQSMVEPYPIINIDTRKATNEPDRYPMAGMPSHHVTLGVYDIATGKLTYMKTGGDPEHFLTNISWNPDNETIYIAEVNRDQNHCDFNAYNVKTGDKTLKLFEENDKAYEEPSHPFYFVPGKKNQFILQSRRDGWMQLYLYNTNGKLIRQLTKGNFEVTEFYGVDPKGKYAYFESTMASPIERKLYRVSLKGGKIECLTPQYGVHRVQIDPDFTAIIDSYQSPTVPRNIDLISIDGKKSREIFKAPNPDKEICMPEITVGTIKAADGKTDLYYRLVKPLDFDPNKKYPVIVYVYGGPHAQMITDGWRHNAGGWDIYMATKGYAVFTVDNRGSANRGAAFEQVIHRQLGKNEMADQMKGIDFLKAQKWVDQNRIGVHGWSFGGFMTTNLMLTHPDVFKVGVAGGPVIDWSLYEIMYGERYMDTPQQNPEGYDAANLTKRAGNLKGRLLLIHGTIDPVVVWQHSLRFVKACVDQHSYPDYMVYPGHPHNVIGPDRVHLYTTISRYFFDHL</sequence>
<dbReference type="InterPro" id="IPR029058">
    <property type="entry name" value="AB_hydrolase_fold"/>
</dbReference>
<dbReference type="Gene3D" id="2.140.10.30">
    <property type="entry name" value="Dipeptidylpeptidase IV, N-terminal domain"/>
    <property type="match status" value="1"/>
</dbReference>
<comment type="caution">
    <text evidence="4">The sequence shown here is derived from an EMBL/GenBank/DDBJ whole genome shotgun (WGS) entry which is preliminary data.</text>
</comment>
<gene>
    <name evidence="4" type="ORF">ACFO3G_06615</name>
</gene>
<feature type="chain" id="PRO_5046517223" evidence="1">
    <location>
        <begin position="24"/>
        <end position="735"/>
    </location>
</feature>
<proteinExistence type="predicted"/>
<dbReference type="Gene3D" id="3.40.50.1820">
    <property type="entry name" value="alpha/beta hydrolase"/>
    <property type="match status" value="1"/>
</dbReference>
<dbReference type="RefSeq" id="WP_380079167.1">
    <property type="nucleotide sequence ID" value="NZ_JBHSGO010000188.1"/>
</dbReference>
<keyword evidence="5" id="KW-1185">Reference proteome</keyword>
<dbReference type="EMBL" id="JBHSGO010000188">
    <property type="protein sequence ID" value="MFC4666267.1"/>
    <property type="molecule type" value="Genomic_DNA"/>
</dbReference>
<organism evidence="4 5">
    <name type="scientific">Falsiporphyromonas endometrii</name>
    <dbReference type="NCBI Taxonomy" id="1387297"/>
    <lineage>
        <taxon>Bacteria</taxon>
        <taxon>Pseudomonadati</taxon>
        <taxon>Bacteroidota</taxon>
        <taxon>Bacteroidia</taxon>
        <taxon>Bacteroidales</taxon>
        <taxon>Porphyromonadaceae</taxon>
        <taxon>Falsiporphyromonas</taxon>
    </lineage>
</organism>
<evidence type="ECO:0000313" key="5">
    <source>
        <dbReference type="Proteomes" id="UP001596020"/>
    </source>
</evidence>
<name>A0ABV9K7V3_9PORP</name>
<dbReference type="Pfam" id="PF00930">
    <property type="entry name" value="DPPIV_N"/>
    <property type="match status" value="1"/>
</dbReference>
<evidence type="ECO:0000259" key="3">
    <source>
        <dbReference type="Pfam" id="PF00930"/>
    </source>
</evidence>
<dbReference type="InterPro" id="IPR050278">
    <property type="entry name" value="Serine_Prot_S9B/DPPIV"/>
</dbReference>
<feature type="domain" description="Peptidase S9 prolyl oligopeptidase catalytic" evidence="2">
    <location>
        <begin position="543"/>
        <end position="734"/>
    </location>
</feature>
<dbReference type="PANTHER" id="PTHR11731:SF193">
    <property type="entry name" value="DIPEPTIDYL PEPTIDASE 9"/>
    <property type="match status" value="1"/>
</dbReference>